<dbReference type="EMBL" id="RCTF01000021">
    <property type="protein sequence ID" value="RLP74051.1"/>
    <property type="molecule type" value="Genomic_DNA"/>
</dbReference>
<reference evidence="2 3" key="1">
    <citation type="submission" date="2018-10" db="EMBL/GenBank/DDBJ databases">
        <title>Xanthobacter tagetidis genome sequencing and assembly.</title>
        <authorList>
            <person name="Maclea K.S."/>
            <person name="Goen A.E."/>
            <person name="Fatima S.A."/>
        </authorList>
    </citation>
    <scope>NUCLEOTIDE SEQUENCE [LARGE SCALE GENOMIC DNA]</scope>
    <source>
        <strain evidence="2 3">ATCC 700314</strain>
    </source>
</reference>
<evidence type="ECO:0000313" key="3">
    <source>
        <dbReference type="Proteomes" id="UP000269692"/>
    </source>
</evidence>
<sequence length="106" mass="11404">MTRTLVNVPKTARRGDVVEIRAMIAHPMETGYRNGPDGAAIPRRIIHRFTCTYGGEEVFAADFHPAVGANPYVAFSTVAIESSTLTFTWIEDGGAVHAATAEIAVD</sequence>
<dbReference type="Gene3D" id="2.60.40.10">
    <property type="entry name" value="Immunoglobulins"/>
    <property type="match status" value="1"/>
</dbReference>
<dbReference type="Pfam" id="PF08770">
    <property type="entry name" value="SoxZ"/>
    <property type="match status" value="1"/>
</dbReference>
<name>A0A3L7A3D9_9HYPH</name>
<dbReference type="InterPro" id="IPR014756">
    <property type="entry name" value="Ig_E-set"/>
</dbReference>
<dbReference type="InterPro" id="IPR013783">
    <property type="entry name" value="Ig-like_fold"/>
</dbReference>
<feature type="domain" description="Sulphur oxidation protein SoxZ" evidence="1">
    <location>
        <begin position="9"/>
        <end position="101"/>
    </location>
</feature>
<accession>A0A3L7A3D9</accession>
<proteinExistence type="predicted"/>
<dbReference type="SUPFAM" id="SSF81296">
    <property type="entry name" value="E set domains"/>
    <property type="match status" value="1"/>
</dbReference>
<dbReference type="RefSeq" id="WP_121625110.1">
    <property type="nucleotide sequence ID" value="NZ_JACIIW010000003.1"/>
</dbReference>
<evidence type="ECO:0000259" key="1">
    <source>
        <dbReference type="Pfam" id="PF08770"/>
    </source>
</evidence>
<protein>
    <submittedName>
        <fullName evidence="2">Thiosulfate oxidation carrier complex protein SoxZ</fullName>
    </submittedName>
</protein>
<gene>
    <name evidence="2" type="primary">soxZ</name>
    <name evidence="2" type="ORF">D9R14_19945</name>
</gene>
<dbReference type="AlphaFoldDB" id="A0A3L7A3D9"/>
<evidence type="ECO:0000313" key="2">
    <source>
        <dbReference type="EMBL" id="RLP74051.1"/>
    </source>
</evidence>
<dbReference type="InterPro" id="IPR030995">
    <property type="entry name" value="SoxZ"/>
</dbReference>
<keyword evidence="3" id="KW-1185">Reference proteome</keyword>
<dbReference type="Proteomes" id="UP000269692">
    <property type="component" value="Unassembled WGS sequence"/>
</dbReference>
<dbReference type="NCBIfam" id="TIGR04490">
    <property type="entry name" value="SoxZ_true"/>
    <property type="match status" value="1"/>
</dbReference>
<dbReference type="InterPro" id="IPR014880">
    <property type="entry name" value="SoxZ_dom"/>
</dbReference>
<dbReference type="OrthoDB" id="9795530at2"/>
<organism evidence="2 3">
    <name type="scientific">Xanthobacter tagetidis</name>
    <dbReference type="NCBI Taxonomy" id="60216"/>
    <lineage>
        <taxon>Bacteria</taxon>
        <taxon>Pseudomonadati</taxon>
        <taxon>Pseudomonadota</taxon>
        <taxon>Alphaproteobacteria</taxon>
        <taxon>Hyphomicrobiales</taxon>
        <taxon>Xanthobacteraceae</taxon>
        <taxon>Xanthobacter</taxon>
    </lineage>
</organism>
<comment type="caution">
    <text evidence="2">The sequence shown here is derived from an EMBL/GenBank/DDBJ whole genome shotgun (WGS) entry which is preliminary data.</text>
</comment>